<dbReference type="Proteomes" id="UP000266673">
    <property type="component" value="Unassembled WGS sequence"/>
</dbReference>
<feature type="non-terminal residue" evidence="2">
    <location>
        <position position="1"/>
    </location>
</feature>
<accession>A0A397VWG5</accession>
<dbReference type="AlphaFoldDB" id="A0A397VWG5"/>
<name>A0A397VWG5_9GLOM</name>
<organism evidence="2 3">
    <name type="scientific">Gigaspora rosea</name>
    <dbReference type="NCBI Taxonomy" id="44941"/>
    <lineage>
        <taxon>Eukaryota</taxon>
        <taxon>Fungi</taxon>
        <taxon>Fungi incertae sedis</taxon>
        <taxon>Mucoromycota</taxon>
        <taxon>Glomeromycotina</taxon>
        <taxon>Glomeromycetes</taxon>
        <taxon>Diversisporales</taxon>
        <taxon>Gigasporaceae</taxon>
        <taxon>Gigaspora</taxon>
    </lineage>
</organism>
<proteinExistence type="predicted"/>
<gene>
    <name evidence="2" type="ORF">C2G38_2065667</name>
</gene>
<sequence length="74" mass="8352">VTQSLFSFFLSLHLLHCDISRNNLGMKVSCRVEGGYIYFDSSVLWAGQVRKYSLEVGSHGVEVPPLIDFFVDLI</sequence>
<reference evidence="2 3" key="1">
    <citation type="submission" date="2018-06" db="EMBL/GenBank/DDBJ databases">
        <title>Comparative genomics reveals the genomic features of Rhizophagus irregularis, R. cerebriforme, R. diaphanum and Gigaspora rosea, and their symbiotic lifestyle signature.</title>
        <authorList>
            <person name="Morin E."/>
            <person name="San Clemente H."/>
            <person name="Chen E.C.H."/>
            <person name="De La Providencia I."/>
            <person name="Hainaut M."/>
            <person name="Kuo A."/>
            <person name="Kohler A."/>
            <person name="Murat C."/>
            <person name="Tang N."/>
            <person name="Roy S."/>
            <person name="Loubradou J."/>
            <person name="Henrissat B."/>
            <person name="Grigoriev I.V."/>
            <person name="Corradi N."/>
            <person name="Roux C."/>
            <person name="Martin F.M."/>
        </authorList>
    </citation>
    <scope>NUCLEOTIDE SEQUENCE [LARGE SCALE GENOMIC DNA]</scope>
    <source>
        <strain evidence="2 3">DAOM 194757</strain>
    </source>
</reference>
<keyword evidence="1" id="KW-0732">Signal</keyword>
<dbReference type="EMBL" id="QKWP01000146">
    <property type="protein sequence ID" value="RIB26161.1"/>
    <property type="molecule type" value="Genomic_DNA"/>
</dbReference>
<evidence type="ECO:0000256" key="1">
    <source>
        <dbReference type="SAM" id="SignalP"/>
    </source>
</evidence>
<evidence type="ECO:0000313" key="2">
    <source>
        <dbReference type="EMBL" id="RIB26161.1"/>
    </source>
</evidence>
<feature type="chain" id="PRO_5017379358" evidence="1">
    <location>
        <begin position="18"/>
        <end position="74"/>
    </location>
</feature>
<evidence type="ECO:0000313" key="3">
    <source>
        <dbReference type="Proteomes" id="UP000266673"/>
    </source>
</evidence>
<feature type="signal peptide" evidence="1">
    <location>
        <begin position="1"/>
        <end position="17"/>
    </location>
</feature>
<protein>
    <submittedName>
        <fullName evidence="2">Uncharacterized protein</fullName>
    </submittedName>
</protein>
<keyword evidence="3" id="KW-1185">Reference proteome</keyword>
<comment type="caution">
    <text evidence="2">The sequence shown here is derived from an EMBL/GenBank/DDBJ whole genome shotgun (WGS) entry which is preliminary data.</text>
</comment>